<dbReference type="InterPro" id="IPR001810">
    <property type="entry name" value="F-box_dom"/>
</dbReference>
<dbReference type="Gene3D" id="1.20.1280.50">
    <property type="match status" value="1"/>
</dbReference>
<organism evidence="2 3">
    <name type="scientific">Aquilegia coerulea</name>
    <name type="common">Rocky mountain columbine</name>
    <dbReference type="NCBI Taxonomy" id="218851"/>
    <lineage>
        <taxon>Eukaryota</taxon>
        <taxon>Viridiplantae</taxon>
        <taxon>Streptophyta</taxon>
        <taxon>Embryophyta</taxon>
        <taxon>Tracheophyta</taxon>
        <taxon>Spermatophyta</taxon>
        <taxon>Magnoliopsida</taxon>
        <taxon>Ranunculales</taxon>
        <taxon>Ranunculaceae</taxon>
        <taxon>Thalictroideae</taxon>
        <taxon>Aquilegia</taxon>
    </lineage>
</organism>
<dbReference type="InParanoid" id="A0A2G5DSP5"/>
<evidence type="ECO:0000313" key="3">
    <source>
        <dbReference type="Proteomes" id="UP000230069"/>
    </source>
</evidence>
<feature type="domain" description="FBD" evidence="1">
    <location>
        <begin position="382"/>
        <end position="447"/>
    </location>
</feature>
<dbReference type="InterPro" id="IPR050232">
    <property type="entry name" value="FBL13/AtMIF1-like"/>
</dbReference>
<protein>
    <recommendedName>
        <fullName evidence="1">FBD domain-containing protein</fullName>
    </recommendedName>
</protein>
<name>A0A2G5DSP5_AQUCA</name>
<dbReference type="OrthoDB" id="612216at2759"/>
<evidence type="ECO:0000313" key="2">
    <source>
        <dbReference type="EMBL" id="PIA46535.1"/>
    </source>
</evidence>
<accession>A0A2G5DSP5</accession>
<sequence>MSRNNNVDRISGLHNSILCNILSFLPTKQVVQTCILSKRWISLWRFVTSLDFDQDLFLVDNPNAYVWNSKKEGPIDFVKFVDSVMFLRDQSSNIQSFRLWFDEKQQNEDMSMINTWLAVAISRNIEVLDMVLYESLKFIPRLFTCLSLQVLKLKSQERKLNLPSEICLPSLKTLDLTHIYIEAEALTKLISSCPILSTLIIDCDISSPNDLFIISNPQLETLIIKGFIPCIEISAPRIVYFKIEVGDNQMTTSLIRSIDNFGSLVDANISIGVNSSKPTKQFLRAISNAKSLTLHWLFIVNFGNEIIVENDEIVDIDPEKWIQTPFENLKFLKLGTWFTDGEVPVINRLLKISPTLETLVLENEGVEELWEEKSSVENVSFEYKLSQLKSVKFLNFQGSENEMKFVKFFMNNAVKLEKLIIKSPNRSVAKEKVLAEIRNIGKLLLIHPRVGNLSFDATSDECASVTCSLF</sequence>
<proteinExistence type="predicted"/>
<dbReference type="PANTHER" id="PTHR31900:SF30">
    <property type="entry name" value="SUPERFAMILY PROTEIN, PUTATIVE-RELATED"/>
    <property type="match status" value="1"/>
</dbReference>
<dbReference type="Proteomes" id="UP000230069">
    <property type="component" value="Unassembled WGS sequence"/>
</dbReference>
<dbReference type="InterPro" id="IPR055411">
    <property type="entry name" value="LRR_FXL15/At3g58940/PEG3-like"/>
</dbReference>
<dbReference type="SUPFAM" id="SSF81383">
    <property type="entry name" value="F-box domain"/>
    <property type="match status" value="1"/>
</dbReference>
<dbReference type="SUPFAM" id="SSF52058">
    <property type="entry name" value="L domain-like"/>
    <property type="match status" value="1"/>
</dbReference>
<dbReference type="InterPro" id="IPR053781">
    <property type="entry name" value="F-box_AtFBL13-like"/>
</dbReference>
<dbReference type="Pfam" id="PF24758">
    <property type="entry name" value="LRR_At5g56370"/>
    <property type="match status" value="1"/>
</dbReference>
<reference evidence="2 3" key="1">
    <citation type="submission" date="2017-09" db="EMBL/GenBank/DDBJ databases">
        <title>WGS assembly of Aquilegia coerulea Goldsmith.</title>
        <authorList>
            <person name="Hodges S."/>
            <person name="Kramer E."/>
            <person name="Nordborg M."/>
            <person name="Tomkins J."/>
            <person name="Borevitz J."/>
            <person name="Derieg N."/>
            <person name="Yan J."/>
            <person name="Mihaltcheva S."/>
            <person name="Hayes R.D."/>
            <person name="Rokhsar D."/>
        </authorList>
    </citation>
    <scope>NUCLEOTIDE SEQUENCE [LARGE SCALE GENOMIC DNA]</scope>
    <source>
        <strain evidence="3">cv. Goldsmith</strain>
    </source>
</reference>
<gene>
    <name evidence="2" type="ORF">AQUCO_01500227v1</name>
</gene>
<dbReference type="STRING" id="218851.A0A2G5DSP5"/>
<dbReference type="Gene3D" id="3.80.10.10">
    <property type="entry name" value="Ribonuclease Inhibitor"/>
    <property type="match status" value="1"/>
</dbReference>
<dbReference type="InterPro" id="IPR006566">
    <property type="entry name" value="FBD"/>
</dbReference>
<evidence type="ECO:0000259" key="1">
    <source>
        <dbReference type="SMART" id="SM00579"/>
    </source>
</evidence>
<keyword evidence="3" id="KW-1185">Reference proteome</keyword>
<dbReference type="InterPro" id="IPR032675">
    <property type="entry name" value="LRR_dom_sf"/>
</dbReference>
<dbReference type="CDD" id="cd22160">
    <property type="entry name" value="F-box_AtFBL13-like"/>
    <property type="match status" value="1"/>
</dbReference>
<dbReference type="SMART" id="SM00579">
    <property type="entry name" value="FBD"/>
    <property type="match status" value="1"/>
</dbReference>
<dbReference type="Pfam" id="PF08387">
    <property type="entry name" value="FBD"/>
    <property type="match status" value="1"/>
</dbReference>
<dbReference type="InterPro" id="IPR036047">
    <property type="entry name" value="F-box-like_dom_sf"/>
</dbReference>
<dbReference type="EMBL" id="KZ305032">
    <property type="protein sequence ID" value="PIA46535.1"/>
    <property type="molecule type" value="Genomic_DNA"/>
</dbReference>
<dbReference type="AlphaFoldDB" id="A0A2G5DSP5"/>
<dbReference type="Pfam" id="PF00646">
    <property type="entry name" value="F-box"/>
    <property type="match status" value="1"/>
</dbReference>
<dbReference type="PANTHER" id="PTHR31900">
    <property type="entry name" value="F-BOX/RNI SUPERFAMILY PROTEIN-RELATED"/>
    <property type="match status" value="1"/>
</dbReference>